<dbReference type="Proteomes" id="UP000183413">
    <property type="component" value="Unassembled WGS sequence"/>
</dbReference>
<keyword evidence="3" id="KW-1185">Reference proteome</keyword>
<keyword evidence="1" id="KW-0472">Membrane</keyword>
<feature type="transmembrane region" description="Helical" evidence="1">
    <location>
        <begin position="55"/>
        <end position="74"/>
    </location>
</feature>
<proteinExistence type="predicted"/>
<keyword evidence="1" id="KW-0812">Transmembrane</keyword>
<dbReference type="eggNOG" id="ENOG502ZNUU">
    <property type="taxonomic scope" value="Bacteria"/>
</dbReference>
<evidence type="ECO:0000256" key="1">
    <source>
        <dbReference type="SAM" id="Phobius"/>
    </source>
</evidence>
<dbReference type="InParanoid" id="A0A1I4ZLS7"/>
<sequence>MVRAAEQALGKFVRRFETDDARRGKVAVVSTLIGLAGVGLSAPVLVAVFTRGETAYTIAGLLLGFSLVGLWWGFSCGRRYLMTPGEVFRVRVGGLAYEHAGRFRVIPWDRIRSVSERGQRHWVGEMLGWDVYSVVKIKGGDGHKGGRLLITGFTSDADVLVALIRHALEHGTAPLPPGSDAPHGAR</sequence>
<dbReference type="RefSeq" id="WP_021598193.1">
    <property type="nucleotide sequence ID" value="NZ_CP083237.1"/>
</dbReference>
<reference evidence="2 3" key="1">
    <citation type="submission" date="2016-10" db="EMBL/GenBank/DDBJ databases">
        <authorList>
            <person name="de Groot N.N."/>
        </authorList>
    </citation>
    <scope>NUCLEOTIDE SEQUENCE [LARGE SCALE GENOMIC DNA]</scope>
    <source>
        <strain evidence="2 3">DSM 43067</strain>
    </source>
</reference>
<dbReference type="EMBL" id="FOVH01000002">
    <property type="protein sequence ID" value="SFN51117.1"/>
    <property type="molecule type" value="Genomic_DNA"/>
</dbReference>
<accession>A0A1I4ZLS7</accession>
<evidence type="ECO:0000313" key="2">
    <source>
        <dbReference type="EMBL" id="SFN51117.1"/>
    </source>
</evidence>
<feature type="transmembrane region" description="Helical" evidence="1">
    <location>
        <begin position="26"/>
        <end position="49"/>
    </location>
</feature>
<evidence type="ECO:0000313" key="3">
    <source>
        <dbReference type="Proteomes" id="UP000183413"/>
    </source>
</evidence>
<gene>
    <name evidence="2" type="ORF">SAMN04489713_102251</name>
</gene>
<keyword evidence="1" id="KW-1133">Transmembrane helix</keyword>
<dbReference type="AlphaFoldDB" id="A0A1I4ZLS7"/>
<dbReference type="OrthoDB" id="4246740at2"/>
<dbReference type="GeneID" id="99649987"/>
<organism evidence="2 3">
    <name type="scientific">Actinomadura madurae</name>
    <dbReference type="NCBI Taxonomy" id="1993"/>
    <lineage>
        <taxon>Bacteria</taxon>
        <taxon>Bacillati</taxon>
        <taxon>Actinomycetota</taxon>
        <taxon>Actinomycetes</taxon>
        <taxon>Streptosporangiales</taxon>
        <taxon>Thermomonosporaceae</taxon>
        <taxon>Actinomadura</taxon>
    </lineage>
</organism>
<protein>
    <submittedName>
        <fullName evidence="2">Uncharacterized protein</fullName>
    </submittedName>
</protein>
<name>A0A1I4ZLS7_9ACTN</name>